<organism evidence="3 4">
    <name type="scientific">Janthinobacterium fluminis</name>
    <dbReference type="NCBI Taxonomy" id="2987524"/>
    <lineage>
        <taxon>Bacteria</taxon>
        <taxon>Pseudomonadati</taxon>
        <taxon>Pseudomonadota</taxon>
        <taxon>Betaproteobacteria</taxon>
        <taxon>Burkholderiales</taxon>
        <taxon>Oxalobacteraceae</taxon>
        <taxon>Janthinobacterium</taxon>
    </lineage>
</organism>
<feature type="signal peptide" evidence="1">
    <location>
        <begin position="1"/>
        <end position="19"/>
    </location>
</feature>
<dbReference type="Pfam" id="PF00497">
    <property type="entry name" value="SBP_bac_3"/>
    <property type="match status" value="1"/>
</dbReference>
<sequence length="265" mass="29354">MTAWLTLAPGMLAALPAQAQTPAALVGGTIGICDDAAEWPPYIYYRREAGGKTAEVRGNSLDVVAAIFARHGIRHTIRLLPWKRCLQELASGTQYQMLLSASSNPERLAAYHLSLPYYQTHYHYFYSRRTHPNGLDVRRQADLNRYTLGGIYGYAYSLLGEVNKEAMTRTGNYVSLVKMLHLGRIEVFAEDIEVIEGMSRLGAYDFANDPELGHAPLPGVSANAFHMMFTKASPVGAALKELIDRELLLMEKSGQLQKLLDAPLP</sequence>
<keyword evidence="1" id="KW-0732">Signal</keyword>
<evidence type="ECO:0000313" key="4">
    <source>
        <dbReference type="Proteomes" id="UP001221208"/>
    </source>
</evidence>
<dbReference type="EMBL" id="JAQQXR010000014">
    <property type="protein sequence ID" value="MDC8760545.1"/>
    <property type="molecule type" value="Genomic_DNA"/>
</dbReference>
<name>A0ABT5K7B7_9BURK</name>
<dbReference type="SUPFAM" id="SSF53850">
    <property type="entry name" value="Periplasmic binding protein-like II"/>
    <property type="match status" value="1"/>
</dbReference>
<protein>
    <submittedName>
        <fullName evidence="3">Transporter substrate-binding domain-containing protein</fullName>
    </submittedName>
</protein>
<dbReference type="InterPro" id="IPR001638">
    <property type="entry name" value="Solute-binding_3/MltF_N"/>
</dbReference>
<evidence type="ECO:0000313" key="3">
    <source>
        <dbReference type="EMBL" id="MDC8760545.1"/>
    </source>
</evidence>
<dbReference type="Proteomes" id="UP001221208">
    <property type="component" value="Unassembled WGS sequence"/>
</dbReference>
<gene>
    <name evidence="3" type="ORF">OIK44_23430</name>
</gene>
<evidence type="ECO:0000256" key="1">
    <source>
        <dbReference type="SAM" id="SignalP"/>
    </source>
</evidence>
<feature type="chain" id="PRO_5046350876" evidence="1">
    <location>
        <begin position="20"/>
        <end position="265"/>
    </location>
</feature>
<evidence type="ECO:0000259" key="2">
    <source>
        <dbReference type="Pfam" id="PF00497"/>
    </source>
</evidence>
<proteinExistence type="predicted"/>
<dbReference type="Gene3D" id="3.40.190.10">
    <property type="entry name" value="Periplasmic binding protein-like II"/>
    <property type="match status" value="2"/>
</dbReference>
<comment type="caution">
    <text evidence="3">The sequence shown here is derived from an EMBL/GenBank/DDBJ whole genome shotgun (WGS) entry which is preliminary data.</text>
</comment>
<reference evidence="3 4" key="1">
    <citation type="submission" date="2022-10" db="EMBL/GenBank/DDBJ databases">
        <title>Janthinobacterium sp. hw3 Genome sequencing.</title>
        <authorList>
            <person name="Park S."/>
        </authorList>
    </citation>
    <scope>NUCLEOTIDE SEQUENCE [LARGE SCALE GENOMIC DNA]</scope>
    <source>
        <strain evidence="4">hw3</strain>
    </source>
</reference>
<accession>A0ABT5K7B7</accession>
<feature type="domain" description="Solute-binding protein family 3/N-terminal" evidence="2">
    <location>
        <begin position="37"/>
        <end position="261"/>
    </location>
</feature>
<keyword evidence="4" id="KW-1185">Reference proteome</keyword>